<evidence type="ECO:0000313" key="3">
    <source>
        <dbReference type="EMBL" id="TYK26265.1"/>
    </source>
</evidence>
<evidence type="ECO:0008006" key="6">
    <source>
        <dbReference type="Google" id="ProtNLM"/>
    </source>
</evidence>
<dbReference type="AlphaFoldDB" id="A0A5D3DS78"/>
<sequence>MRMYYRNATYGCQGISGLKEVMTEVSVDMEVATMVEQSNNKTLEKRLGGTQTKPAIATIIIAAVVDAIMKKLVQMLQKMSIYKVGPPSLSFAQPSDQNLSHTPPPSDTWAHLPPPFYLIVHPNLFYSSSAIQRSYPSGHLQPHASPMPSDYGQPPQKLLDLSIRMPLSVDLLHQPFNGTDGIHNRSRIEVGESLAHFEPTELPMYSKNLIILLSNVPSNYITNYVAFSARSLTHDNEKNSGKPILICMPQSLGLTSVNGKNPWILDSGATDHLTGFLEHFVSYTLYVDNEKI</sequence>
<dbReference type="Proteomes" id="UP000321393">
    <property type="component" value="Unassembled WGS sequence"/>
</dbReference>
<accession>A0A5D3DS78</accession>
<keyword evidence="1" id="KW-1133">Transmembrane helix</keyword>
<evidence type="ECO:0000256" key="1">
    <source>
        <dbReference type="SAM" id="Phobius"/>
    </source>
</evidence>
<gene>
    <name evidence="3" type="ORF">E5676_scaffold14G00310</name>
    <name evidence="2" type="ORF">E6C27_scaffold38G00670</name>
</gene>
<proteinExistence type="predicted"/>
<keyword evidence="1" id="KW-0472">Membrane</keyword>
<keyword evidence="1" id="KW-0812">Transmembrane</keyword>
<dbReference type="EMBL" id="SSTD01003480">
    <property type="protein sequence ID" value="TYK26265.1"/>
    <property type="molecule type" value="Genomic_DNA"/>
</dbReference>
<evidence type="ECO:0000313" key="4">
    <source>
        <dbReference type="Proteomes" id="UP000321393"/>
    </source>
</evidence>
<protein>
    <recommendedName>
        <fullName evidence="6">Kirola-like</fullName>
    </recommendedName>
</protein>
<comment type="caution">
    <text evidence="3">The sequence shown here is derived from an EMBL/GenBank/DDBJ whole genome shotgun (WGS) entry which is preliminary data.</text>
</comment>
<reference evidence="4 5" key="1">
    <citation type="submission" date="2019-08" db="EMBL/GenBank/DDBJ databases">
        <title>Draft genome sequences of two oriental melons (Cucumis melo L. var makuwa).</title>
        <authorList>
            <person name="Kwon S.-Y."/>
        </authorList>
    </citation>
    <scope>NUCLEOTIDE SEQUENCE [LARGE SCALE GENOMIC DNA]</scope>
    <source>
        <strain evidence="5">cv. Chang Bougi</strain>
        <strain evidence="4">cv. SW 3</strain>
        <tissue evidence="3">Leaf</tissue>
    </source>
</reference>
<dbReference type="EMBL" id="SSTE01000699">
    <property type="protein sequence ID" value="KAA0067029.1"/>
    <property type="molecule type" value="Genomic_DNA"/>
</dbReference>
<evidence type="ECO:0000313" key="5">
    <source>
        <dbReference type="Proteomes" id="UP000321947"/>
    </source>
</evidence>
<dbReference type="Proteomes" id="UP000321947">
    <property type="component" value="Unassembled WGS sequence"/>
</dbReference>
<organism evidence="3 5">
    <name type="scientific">Cucumis melo var. makuwa</name>
    <name type="common">Oriental melon</name>
    <dbReference type="NCBI Taxonomy" id="1194695"/>
    <lineage>
        <taxon>Eukaryota</taxon>
        <taxon>Viridiplantae</taxon>
        <taxon>Streptophyta</taxon>
        <taxon>Embryophyta</taxon>
        <taxon>Tracheophyta</taxon>
        <taxon>Spermatophyta</taxon>
        <taxon>Magnoliopsida</taxon>
        <taxon>eudicotyledons</taxon>
        <taxon>Gunneridae</taxon>
        <taxon>Pentapetalae</taxon>
        <taxon>rosids</taxon>
        <taxon>fabids</taxon>
        <taxon>Cucurbitales</taxon>
        <taxon>Cucurbitaceae</taxon>
        <taxon>Benincaseae</taxon>
        <taxon>Cucumis</taxon>
    </lineage>
</organism>
<feature type="transmembrane region" description="Helical" evidence="1">
    <location>
        <begin position="55"/>
        <end position="73"/>
    </location>
</feature>
<evidence type="ECO:0000313" key="2">
    <source>
        <dbReference type="EMBL" id="KAA0067029.1"/>
    </source>
</evidence>
<name>A0A5D3DS78_CUCMM</name>